<feature type="domain" description="ABC transporter" evidence="13">
    <location>
        <begin position="324"/>
        <end position="550"/>
    </location>
</feature>
<evidence type="ECO:0000256" key="2">
    <source>
        <dbReference type="ARBA" id="ARBA00022490"/>
    </source>
</evidence>
<dbReference type="GO" id="GO:0043022">
    <property type="term" value="F:ribosome binding"/>
    <property type="evidence" value="ECO:0007669"/>
    <property type="project" value="UniProtKB-UniRule"/>
</dbReference>
<name>A0A557RKB5_9GAMM</name>
<dbReference type="InterPro" id="IPR017871">
    <property type="entry name" value="ABC_transporter-like_CS"/>
</dbReference>
<evidence type="ECO:0000256" key="11">
    <source>
        <dbReference type="ARBA" id="ARBA00022917"/>
    </source>
</evidence>
<comment type="caution">
    <text evidence="14">The sequence shown here is derived from an EMBL/GenBank/DDBJ whole genome shotgun (WGS) entry which is preliminary data.</text>
</comment>
<proteinExistence type="inferred from homology"/>
<dbReference type="Pfam" id="PF12848">
    <property type="entry name" value="ABC_tran_Xtn"/>
    <property type="match status" value="1"/>
</dbReference>
<evidence type="ECO:0000313" key="15">
    <source>
        <dbReference type="Proteomes" id="UP000316688"/>
    </source>
</evidence>
<dbReference type="GO" id="GO:0019843">
    <property type="term" value="F:rRNA binding"/>
    <property type="evidence" value="ECO:0007669"/>
    <property type="project" value="UniProtKB-UniRule"/>
</dbReference>
<keyword evidence="6 12" id="KW-0547">Nucleotide-binding</keyword>
<evidence type="ECO:0000256" key="8">
    <source>
        <dbReference type="ARBA" id="ARBA00022840"/>
    </source>
</evidence>
<evidence type="ECO:0000259" key="13">
    <source>
        <dbReference type="PROSITE" id="PS50893"/>
    </source>
</evidence>
<comment type="caution">
    <text evidence="12">Lacks conserved residue(s) required for the propagation of feature annotation.</text>
</comment>
<dbReference type="AlphaFoldDB" id="A0A557RKB5"/>
<keyword evidence="4 12" id="KW-0699">rRNA-binding</keyword>
<keyword evidence="8 12" id="KW-0067">ATP-binding</keyword>
<dbReference type="NCBIfam" id="NF008775">
    <property type="entry name" value="PRK11819.1"/>
    <property type="match status" value="1"/>
</dbReference>
<keyword evidence="3 12" id="KW-0820">tRNA-binding</keyword>
<keyword evidence="15" id="KW-1185">Reference proteome</keyword>
<gene>
    <name evidence="12 14" type="primary">ettA</name>
    <name evidence="14" type="ORF">FPL11_05955</name>
</gene>
<dbReference type="InterPro" id="IPR032781">
    <property type="entry name" value="ABC_tran_Xtn"/>
</dbReference>
<keyword evidence="9 12" id="KW-0810">Translation regulation</keyword>
<comment type="function">
    <text evidence="12">A translation factor that gates the progression of the 70S ribosomal initiation complex (IC, containing tRNA(fMet) in the P-site) into the translation elongation cycle by using a mechanism sensitive to the ATP/ADP ratio. Binds to the 70S ribosome E-site where it modulates the state of the translating ribosome during subunit translocation. ATP hydrolysis probably frees it from the ribosome, which can enter the elongation phase.</text>
</comment>
<keyword evidence="10 12" id="KW-0694">RNA-binding</keyword>
<dbReference type="GO" id="GO:0005737">
    <property type="term" value="C:cytoplasm"/>
    <property type="evidence" value="ECO:0007669"/>
    <property type="project" value="UniProtKB-SubCell"/>
</dbReference>
<evidence type="ECO:0000256" key="9">
    <source>
        <dbReference type="ARBA" id="ARBA00022845"/>
    </source>
</evidence>
<dbReference type="FunFam" id="3.40.50.300:FF:000183">
    <property type="entry name" value="ABC transporter ATP-binding protein yjjK"/>
    <property type="match status" value="1"/>
</dbReference>
<dbReference type="PANTHER" id="PTHR43858">
    <property type="entry name" value="ENERGY-DEPENDENT TRANSLATIONAL THROTTLE PROTEIN ETTA"/>
    <property type="match status" value="1"/>
</dbReference>
<dbReference type="GO" id="GO:0005524">
    <property type="term" value="F:ATP binding"/>
    <property type="evidence" value="ECO:0007669"/>
    <property type="project" value="UniProtKB-UniRule"/>
</dbReference>
<dbReference type="Proteomes" id="UP000316688">
    <property type="component" value="Unassembled WGS sequence"/>
</dbReference>
<dbReference type="NCBIfam" id="TIGR03719">
    <property type="entry name" value="ABC_ABC_ChvD"/>
    <property type="match status" value="1"/>
</dbReference>
<keyword evidence="5 12" id="KW-0677">Repeat</keyword>
<comment type="catalytic activity">
    <reaction evidence="12">
        <text>ATP + H2O = ADP + phosphate + H(+)</text>
        <dbReference type="Rhea" id="RHEA:13065"/>
        <dbReference type="ChEBI" id="CHEBI:15377"/>
        <dbReference type="ChEBI" id="CHEBI:15378"/>
        <dbReference type="ChEBI" id="CHEBI:30616"/>
        <dbReference type="ChEBI" id="CHEBI:43474"/>
        <dbReference type="ChEBI" id="CHEBI:456216"/>
    </reaction>
</comment>
<comment type="domain">
    <text evidence="12">The arm domain is inserted in the first ABC transporter domain. Probably contacts ribosomal protein L1.</text>
</comment>
<dbReference type="PROSITE" id="PS00211">
    <property type="entry name" value="ABC_TRANSPORTER_1"/>
    <property type="match status" value="1"/>
</dbReference>
<evidence type="ECO:0000313" key="14">
    <source>
        <dbReference type="EMBL" id="TVO65604.1"/>
    </source>
</evidence>
<keyword evidence="7 12" id="KW-0378">Hydrolase</keyword>
<dbReference type="SUPFAM" id="SSF52540">
    <property type="entry name" value="P-loop containing nucleoside triphosphate hydrolases"/>
    <property type="match status" value="2"/>
</dbReference>
<dbReference type="GO" id="GO:0000049">
    <property type="term" value="F:tRNA binding"/>
    <property type="evidence" value="ECO:0007669"/>
    <property type="project" value="UniProtKB-UniRule"/>
</dbReference>
<dbReference type="PANTHER" id="PTHR43858:SF1">
    <property type="entry name" value="ABC TRANSPORTER-RELATED PROTEIN"/>
    <property type="match status" value="1"/>
</dbReference>
<evidence type="ECO:0000256" key="7">
    <source>
        <dbReference type="ARBA" id="ARBA00022801"/>
    </source>
</evidence>
<dbReference type="InterPro" id="IPR022374">
    <property type="entry name" value="EttA"/>
</dbReference>
<dbReference type="InterPro" id="IPR003593">
    <property type="entry name" value="AAA+_ATPase"/>
</dbReference>
<evidence type="ECO:0000256" key="3">
    <source>
        <dbReference type="ARBA" id="ARBA00022555"/>
    </source>
</evidence>
<evidence type="ECO:0000256" key="6">
    <source>
        <dbReference type="ARBA" id="ARBA00022741"/>
    </source>
</evidence>
<feature type="binding site" evidence="12">
    <location>
        <begin position="356"/>
        <end position="363"/>
    </location>
    <ligand>
        <name>ATP</name>
        <dbReference type="ChEBI" id="CHEBI:30616"/>
        <label>2</label>
    </ligand>
</feature>
<dbReference type="InterPro" id="IPR003439">
    <property type="entry name" value="ABC_transporter-like_ATP-bd"/>
</dbReference>
<comment type="subcellular location">
    <subcellularLocation>
        <location evidence="12">Cytoplasm</location>
    </subcellularLocation>
    <text evidence="12">Associates with ribosomes and polysomes.</text>
</comment>
<comment type="domain">
    <text evidence="12">The P-site tRNA interaction motif (PtIM domain) probably interacts with the P-site tRNA(fMet) as well as the 23S rRNA.</text>
</comment>
<dbReference type="CDD" id="cd03221">
    <property type="entry name" value="ABCF_EF-3"/>
    <property type="match status" value="2"/>
</dbReference>
<protein>
    <recommendedName>
        <fullName evidence="12">Energy-dependent translational throttle protein EttA</fullName>
        <ecNumber evidence="12">3.6.1.-</ecNumber>
    </recommendedName>
    <alternativeName>
        <fullName evidence="12">Translational regulatory factor EttA</fullName>
    </alternativeName>
</protein>
<feature type="region of interest" description="PtIM" evidence="12">
    <location>
        <begin position="242"/>
        <end position="322"/>
    </location>
</feature>
<dbReference type="GO" id="GO:0016887">
    <property type="term" value="F:ATP hydrolysis activity"/>
    <property type="evidence" value="ECO:0007669"/>
    <property type="project" value="UniProtKB-UniRule"/>
</dbReference>
<dbReference type="EMBL" id="VMKP01000002">
    <property type="protein sequence ID" value="TVO65604.1"/>
    <property type="molecule type" value="Genomic_DNA"/>
</dbReference>
<evidence type="ECO:0000256" key="4">
    <source>
        <dbReference type="ARBA" id="ARBA00022730"/>
    </source>
</evidence>
<dbReference type="Gene3D" id="3.40.50.300">
    <property type="entry name" value="P-loop containing nucleotide triphosphate hydrolases"/>
    <property type="match status" value="2"/>
</dbReference>
<dbReference type="EC" id="3.6.1.-" evidence="12"/>
<keyword evidence="2 12" id="KW-0963">Cytoplasm</keyword>
<dbReference type="GO" id="GO:0006412">
    <property type="term" value="P:translation"/>
    <property type="evidence" value="ECO:0007669"/>
    <property type="project" value="UniProtKB-KW"/>
</dbReference>
<accession>A0A557RKB5</accession>
<dbReference type="InterPro" id="IPR027417">
    <property type="entry name" value="P-loop_NTPase"/>
</dbReference>
<dbReference type="Pfam" id="PF00005">
    <property type="entry name" value="ABC_tran"/>
    <property type="match status" value="2"/>
</dbReference>
<dbReference type="GO" id="GO:0045900">
    <property type="term" value="P:negative regulation of translational elongation"/>
    <property type="evidence" value="ECO:0007669"/>
    <property type="project" value="UniProtKB-UniRule"/>
</dbReference>
<organism evidence="14 15">
    <name type="scientific">Spiribacter aquaticus</name>
    <dbReference type="NCBI Taxonomy" id="1935996"/>
    <lineage>
        <taxon>Bacteria</taxon>
        <taxon>Pseudomonadati</taxon>
        <taxon>Pseudomonadota</taxon>
        <taxon>Gammaproteobacteria</taxon>
        <taxon>Chromatiales</taxon>
        <taxon>Ectothiorhodospiraceae</taxon>
        <taxon>Spiribacter</taxon>
    </lineage>
</organism>
<evidence type="ECO:0000256" key="10">
    <source>
        <dbReference type="ARBA" id="ARBA00022884"/>
    </source>
</evidence>
<feature type="region of interest" description="Arm" evidence="12">
    <location>
        <begin position="95"/>
        <end position="139"/>
    </location>
</feature>
<dbReference type="PROSITE" id="PS50893">
    <property type="entry name" value="ABC_TRANSPORTER_2"/>
    <property type="match status" value="2"/>
</dbReference>
<dbReference type="HAMAP" id="MF_00847">
    <property type="entry name" value="EttA"/>
    <property type="match status" value="1"/>
</dbReference>
<comment type="similarity">
    <text evidence="1 12">Belongs to the ABC transporter superfamily. ABCF family. Translational throttle EttA subfamily.</text>
</comment>
<reference evidence="14 15" key="1">
    <citation type="submission" date="2019-07" db="EMBL/GenBank/DDBJ databases">
        <title>Reclasification of Spiribacter aquaticus.</title>
        <authorList>
            <person name="Leon M.J."/>
            <person name="Sanchez-Porro C."/>
            <person name="Ventosa A."/>
        </authorList>
    </citation>
    <scope>NUCLEOTIDE SEQUENCE [LARGE SCALE GENOMIC DNA]</scope>
    <source>
        <strain evidence="14 15">SP30</strain>
    </source>
</reference>
<feature type="domain" description="ABC transporter" evidence="13">
    <location>
        <begin position="6"/>
        <end position="259"/>
    </location>
</feature>
<evidence type="ECO:0000256" key="12">
    <source>
        <dbReference type="HAMAP-Rule" id="MF_00847"/>
    </source>
</evidence>
<dbReference type="FunFam" id="3.40.50.300:FF:000011">
    <property type="entry name" value="Putative ABC transporter ATP-binding component"/>
    <property type="match status" value="1"/>
</dbReference>
<evidence type="ECO:0000256" key="1">
    <source>
        <dbReference type="ARBA" id="ARBA00005868"/>
    </source>
</evidence>
<dbReference type="RefSeq" id="WP_144347814.1">
    <property type="nucleotide sequence ID" value="NZ_VMKP01000002.1"/>
</dbReference>
<keyword evidence="11 12" id="KW-0648">Protein biosynthesis</keyword>
<comment type="subunit">
    <text evidence="12">Monomer. Probably contacts ribosomal proteins L1, L5, L33 and S7, the 16S and 23S rRNA and the P-site containing tRNA(fMet).</text>
</comment>
<dbReference type="SMART" id="SM00382">
    <property type="entry name" value="AAA"/>
    <property type="match status" value="2"/>
</dbReference>
<sequence>MAQYIYTMNQVGKVVPPKKPILRDISLSFFPGAKIGVLGLNGSGKSTLLRIMAGLDTEIEGEARAQAGTRIGYLPQEPELDPAKDVRGNVEDGVADTKALIDRFNAVSAQFADPDADFEALMAEQGKLQDQIDAADAWDLERKLDQAAEALRLPPWEAAVDTLSGGERRRVALCRLLLSNPDMLLLDEPTNHLDAESVAWLERFLAEFEGTVVAVTHDRYFLDNVAGWILELDRGHGIPWQGNYSSWLEQKEKRLAQEAREQAAHRKAMQAELEWVRSNPKGRQSKNKARLKQFDELQSKEFQARNETNEIYIPPGPRLGNVVVEADGVRKAFGDQLLVDDLSFTLPAGGICGIIGPNGAGKTTMFRMIVGQEAPDAGQLRLGDTVDLAYVDQSRDHLDDTRTVWEEISDGHDLLQVGHYEVNSRAYVGRFNFKGQDQQKRIGELSGGERNRVHLAKLLQRGGNLLLLDEPTNDLDVETLRALEEALLVFPGSAMVISHDRWFLDRIATHILAFEGDSQVNFFEGNYQEYEADRRRRLGDEAMNPHRIKYRRLAG</sequence>
<evidence type="ECO:0000256" key="5">
    <source>
        <dbReference type="ARBA" id="ARBA00022737"/>
    </source>
</evidence>